<comment type="caution">
    <text evidence="2">The sequence shown here is derived from an EMBL/GenBank/DDBJ whole genome shotgun (WGS) entry which is preliminary data.</text>
</comment>
<dbReference type="Pfam" id="PF08284">
    <property type="entry name" value="RVP_2"/>
    <property type="match status" value="1"/>
</dbReference>
<dbReference type="SUPFAM" id="SSF50630">
    <property type="entry name" value="Acid proteases"/>
    <property type="match status" value="1"/>
</dbReference>
<feature type="domain" description="Integrase zinc-binding" evidence="1">
    <location>
        <begin position="361"/>
        <end position="408"/>
    </location>
</feature>
<dbReference type="Proteomes" id="UP000281406">
    <property type="component" value="Unassembled WGS sequence"/>
</dbReference>
<dbReference type="EMBL" id="RJVU01063416">
    <property type="protein sequence ID" value="ROJ25240.1"/>
    <property type="molecule type" value="Genomic_DNA"/>
</dbReference>
<dbReference type="CDD" id="cd00303">
    <property type="entry name" value="retropepsin_like"/>
    <property type="match status" value="1"/>
</dbReference>
<protein>
    <submittedName>
        <fullName evidence="2">Retrotransposon-like protein 1</fullName>
    </submittedName>
</protein>
<dbReference type="InterPro" id="IPR032567">
    <property type="entry name" value="RTL1-rel"/>
</dbReference>
<dbReference type="PANTHER" id="PTHR15503">
    <property type="entry name" value="LDOC1 RELATED"/>
    <property type="match status" value="1"/>
</dbReference>
<dbReference type="InterPro" id="IPR041588">
    <property type="entry name" value="Integrase_H2C2"/>
</dbReference>
<dbReference type="AlphaFoldDB" id="A0A3N0XQJ5"/>
<dbReference type="InterPro" id="IPR021109">
    <property type="entry name" value="Peptidase_aspartic_dom_sf"/>
</dbReference>
<evidence type="ECO:0000313" key="2">
    <source>
        <dbReference type="EMBL" id="ROJ25240.1"/>
    </source>
</evidence>
<accession>A0A3N0XQJ5</accession>
<reference evidence="2 3" key="1">
    <citation type="submission" date="2018-10" db="EMBL/GenBank/DDBJ databases">
        <title>Genome assembly for a Yunnan-Guizhou Plateau 3E fish, Anabarilius grahami (Regan), and its evolutionary and genetic applications.</title>
        <authorList>
            <person name="Jiang W."/>
        </authorList>
    </citation>
    <scope>NUCLEOTIDE SEQUENCE [LARGE SCALE GENOMIC DNA]</scope>
    <source>
        <strain evidence="2">AG-KIZ</strain>
        <tissue evidence="2">Muscle</tissue>
    </source>
</reference>
<evidence type="ECO:0000259" key="1">
    <source>
        <dbReference type="Pfam" id="PF17921"/>
    </source>
</evidence>
<dbReference type="PANTHER" id="PTHR15503:SF22">
    <property type="entry name" value="TRANSPOSON TY3-I GAG POLYPROTEIN"/>
    <property type="match status" value="1"/>
</dbReference>
<gene>
    <name evidence="2" type="ORF">DPX16_20053</name>
</gene>
<proteinExistence type="predicted"/>
<organism evidence="2 3">
    <name type="scientific">Anabarilius grahami</name>
    <name type="common">Kanglang fish</name>
    <name type="synonym">Barilius grahami</name>
    <dbReference type="NCBI Taxonomy" id="495550"/>
    <lineage>
        <taxon>Eukaryota</taxon>
        <taxon>Metazoa</taxon>
        <taxon>Chordata</taxon>
        <taxon>Craniata</taxon>
        <taxon>Vertebrata</taxon>
        <taxon>Euteleostomi</taxon>
        <taxon>Actinopterygii</taxon>
        <taxon>Neopterygii</taxon>
        <taxon>Teleostei</taxon>
        <taxon>Ostariophysi</taxon>
        <taxon>Cypriniformes</taxon>
        <taxon>Xenocyprididae</taxon>
        <taxon>Xenocypridinae</taxon>
        <taxon>Xenocypridinae incertae sedis</taxon>
        <taxon>Anabarilius</taxon>
    </lineage>
</organism>
<dbReference type="Gene3D" id="1.10.340.70">
    <property type="match status" value="1"/>
</dbReference>
<keyword evidence="3" id="KW-1185">Reference proteome</keyword>
<evidence type="ECO:0000313" key="3">
    <source>
        <dbReference type="Proteomes" id="UP000281406"/>
    </source>
</evidence>
<name>A0A3N0XQJ5_ANAGA</name>
<sequence length="431" mass="48402">MLTSRTPSILTVSTPACSLSPPVIPSQRPDQHLGRQHEFTGSISGACVLRRALTSNQPASSPVITSVNTAVTPSPPVYTPWPNQRPSLAKRRIATVFSCSVRWSWRCNHTCTLMTTLRKYSVDLPEIHLLATYRQGLDPRVRLHLAAYEDSIRLERFIQLSTRFATCMQSCLEEHQGQSLFTPSLRRPESISPPEPVNEPMQLENNRLTIEVLTAVDVSILVTALLDSGSAGNFISGTLCRQLKLKTTTSPSIYQIHTITGKPLSRKQVHLCAGPVKLQVGILHIEHQHPLVLEDSTADVILGRPWLEQHNPVVSWRTGEILKWGDNCFPKCFPLLPPHYSPRPAMLPICTTSIESLQYINRSQRTPLIHSSHTSLGTGHPGANETLSLLKERFWWPNMARDVRRYMQKTQSQIHWSLHHLEADQPDHLSA</sequence>
<dbReference type="Gene3D" id="2.40.70.10">
    <property type="entry name" value="Acid Proteases"/>
    <property type="match status" value="1"/>
</dbReference>
<dbReference type="OrthoDB" id="9906410at2759"/>
<dbReference type="Pfam" id="PF17921">
    <property type="entry name" value="Integrase_H2C2"/>
    <property type="match status" value="1"/>
</dbReference>